<feature type="signal peptide" evidence="1">
    <location>
        <begin position="1"/>
        <end position="33"/>
    </location>
</feature>
<evidence type="ECO:0008006" key="4">
    <source>
        <dbReference type="Google" id="ProtNLM"/>
    </source>
</evidence>
<gene>
    <name evidence="2" type="ORF">Ani05nite_19590</name>
</gene>
<dbReference type="AlphaFoldDB" id="A0A919MSU5"/>
<evidence type="ECO:0000313" key="2">
    <source>
        <dbReference type="EMBL" id="GIE48425.1"/>
    </source>
</evidence>
<keyword evidence="1" id="KW-0732">Signal</keyword>
<feature type="chain" id="PRO_5037565052" description="DUF2690 domain-containing protein" evidence="1">
    <location>
        <begin position="34"/>
        <end position="158"/>
    </location>
</feature>
<keyword evidence="3" id="KW-1185">Reference proteome</keyword>
<protein>
    <recommendedName>
        <fullName evidence="4">DUF2690 domain-containing protein</fullName>
    </recommendedName>
</protein>
<name>A0A919MSU5_9ACTN</name>
<comment type="caution">
    <text evidence="2">The sequence shown here is derived from an EMBL/GenBank/DDBJ whole genome shotgun (WGS) entry which is preliminary data.</text>
</comment>
<evidence type="ECO:0000313" key="3">
    <source>
        <dbReference type="Proteomes" id="UP000647172"/>
    </source>
</evidence>
<reference evidence="2" key="1">
    <citation type="submission" date="2021-01" db="EMBL/GenBank/DDBJ databases">
        <title>Whole genome shotgun sequence of Actinoplanes nipponensis NBRC 14063.</title>
        <authorList>
            <person name="Komaki H."/>
            <person name="Tamura T."/>
        </authorList>
    </citation>
    <scope>NUCLEOTIDE SEQUENCE</scope>
    <source>
        <strain evidence="2">NBRC 14063</strain>
    </source>
</reference>
<organism evidence="2 3">
    <name type="scientific">Actinoplanes nipponensis</name>
    <dbReference type="NCBI Taxonomy" id="135950"/>
    <lineage>
        <taxon>Bacteria</taxon>
        <taxon>Bacillati</taxon>
        <taxon>Actinomycetota</taxon>
        <taxon>Actinomycetes</taxon>
        <taxon>Micromonosporales</taxon>
        <taxon>Micromonosporaceae</taxon>
        <taxon>Actinoplanes</taxon>
    </lineage>
</organism>
<sequence length="158" mass="16848">MRSVLRNSGTRLAMALLLAVGGLVGFTPAPASAAACYAGSCDYWDPGTAGCTAGSEVRSEFSIRSWRYKVMYSPACHAGWAEVTSGGPYECVAPYLHLLVRTSSVGSPVSRRVKYIPSCLDVGQTARTTMASYNYWLQTCASNLENDIFPAGRCTGVV</sequence>
<evidence type="ECO:0000256" key="1">
    <source>
        <dbReference type="SAM" id="SignalP"/>
    </source>
</evidence>
<proteinExistence type="predicted"/>
<accession>A0A919MSU5</accession>
<dbReference type="EMBL" id="BOMQ01000024">
    <property type="protein sequence ID" value="GIE48425.1"/>
    <property type="molecule type" value="Genomic_DNA"/>
</dbReference>
<dbReference type="Proteomes" id="UP000647172">
    <property type="component" value="Unassembled WGS sequence"/>
</dbReference>
<dbReference type="RefSeq" id="WP_203766957.1">
    <property type="nucleotide sequence ID" value="NZ_BAAAYJ010000096.1"/>
</dbReference>